<dbReference type="PANTHER" id="PTHR31157:SF1">
    <property type="entry name" value="SCP DOMAIN-CONTAINING PROTEIN"/>
    <property type="match status" value="1"/>
</dbReference>
<comment type="subcellular location">
    <subcellularLocation>
        <location evidence="1">Secreted</location>
    </subcellularLocation>
</comment>
<evidence type="ECO:0000313" key="8">
    <source>
        <dbReference type="EMBL" id="OGF23549.1"/>
    </source>
</evidence>
<dbReference type="AlphaFoldDB" id="A0A1F5SA77"/>
<dbReference type="SUPFAM" id="SSF55797">
    <property type="entry name" value="PR-1-like"/>
    <property type="match status" value="1"/>
</dbReference>
<reference evidence="8 9" key="1">
    <citation type="journal article" date="2016" name="Nat. Commun.">
        <title>Thousands of microbial genomes shed light on interconnected biogeochemical processes in an aquifer system.</title>
        <authorList>
            <person name="Anantharaman K."/>
            <person name="Brown C.T."/>
            <person name="Hug L.A."/>
            <person name="Sharon I."/>
            <person name="Castelle C.J."/>
            <person name="Probst A.J."/>
            <person name="Thomas B.C."/>
            <person name="Singh A."/>
            <person name="Wilkins M.J."/>
            <person name="Karaoz U."/>
            <person name="Brodie E.L."/>
            <person name="Williams K.H."/>
            <person name="Hubbard S.S."/>
            <person name="Banfield J.F."/>
        </authorList>
    </citation>
    <scope>NUCLEOTIDE SEQUENCE [LARGE SCALE GENOMIC DNA]</scope>
</reference>
<dbReference type="CDD" id="cd05379">
    <property type="entry name" value="CAP_bacterial"/>
    <property type="match status" value="1"/>
</dbReference>
<dbReference type="Gene3D" id="3.40.33.10">
    <property type="entry name" value="CAP"/>
    <property type="match status" value="1"/>
</dbReference>
<evidence type="ECO:0000256" key="3">
    <source>
        <dbReference type="ARBA" id="ARBA00022729"/>
    </source>
</evidence>
<feature type="domain" description="SCP" evidence="7">
    <location>
        <begin position="142"/>
        <end position="250"/>
    </location>
</feature>
<name>A0A1F5SA77_9BACT</name>
<protein>
    <recommendedName>
        <fullName evidence="7">SCP domain-containing protein</fullName>
    </recommendedName>
</protein>
<gene>
    <name evidence="8" type="ORF">A3D45_01890</name>
</gene>
<dbReference type="Proteomes" id="UP000176877">
    <property type="component" value="Unassembled WGS sequence"/>
</dbReference>
<dbReference type="PANTHER" id="PTHR31157">
    <property type="entry name" value="SCP DOMAIN-CONTAINING PROTEIN"/>
    <property type="match status" value="1"/>
</dbReference>
<dbReference type="InterPro" id="IPR059100">
    <property type="entry name" value="TSP3_bac"/>
</dbReference>
<dbReference type="Pfam" id="PF00188">
    <property type="entry name" value="CAP"/>
    <property type="match status" value="1"/>
</dbReference>
<feature type="transmembrane region" description="Helical" evidence="6">
    <location>
        <begin position="101"/>
        <end position="124"/>
    </location>
</feature>
<dbReference type="InterPro" id="IPR035940">
    <property type="entry name" value="CAP_sf"/>
</dbReference>
<proteinExistence type="predicted"/>
<keyword evidence="6" id="KW-1133">Transmembrane helix</keyword>
<evidence type="ECO:0000256" key="5">
    <source>
        <dbReference type="SAM" id="MobiDB-lite"/>
    </source>
</evidence>
<evidence type="ECO:0000259" key="7">
    <source>
        <dbReference type="Pfam" id="PF00188"/>
    </source>
</evidence>
<keyword evidence="6" id="KW-0472">Membrane</keyword>
<feature type="compositionally biased region" description="Basic and acidic residues" evidence="5">
    <location>
        <begin position="52"/>
        <end position="69"/>
    </location>
</feature>
<keyword evidence="3" id="KW-0732">Signal</keyword>
<feature type="transmembrane region" description="Helical" evidence="6">
    <location>
        <begin position="461"/>
        <end position="481"/>
    </location>
</feature>
<keyword evidence="4" id="KW-0106">Calcium</keyword>
<feature type="region of interest" description="Disordered" evidence="5">
    <location>
        <begin position="43"/>
        <end position="76"/>
    </location>
</feature>
<evidence type="ECO:0000313" key="9">
    <source>
        <dbReference type="Proteomes" id="UP000176877"/>
    </source>
</evidence>
<keyword evidence="6" id="KW-0812">Transmembrane</keyword>
<feature type="transmembrane region" description="Helical" evidence="6">
    <location>
        <begin position="488"/>
        <end position="504"/>
    </location>
</feature>
<evidence type="ECO:0000256" key="1">
    <source>
        <dbReference type="ARBA" id="ARBA00004613"/>
    </source>
</evidence>
<organism evidence="8 9">
    <name type="scientific">Candidatus Falkowbacteria bacterium RIFCSPHIGHO2_02_FULL_42_9</name>
    <dbReference type="NCBI Taxonomy" id="1797986"/>
    <lineage>
        <taxon>Bacteria</taxon>
        <taxon>Candidatus Falkowiibacteriota</taxon>
    </lineage>
</organism>
<evidence type="ECO:0000256" key="4">
    <source>
        <dbReference type="ARBA" id="ARBA00022837"/>
    </source>
</evidence>
<sequence length="505" mass="55934">MLKAGQKNSYQEFMKKKREFFKKVRQGLKFKDTDRDGLCDYEEKNIYGTDPRNPDTDGDGMKDGNEVKRGRNPLGPGKLKDLFIPHAGNNYSPHALKPKRLLFHAIGIIIMKAVVVVFVLFYPLSAWLSPDLALAEVRKIIELTNNLRQKISLPALLESRQLKQAAWQKVEDMALKQYFAHVSPAGFGLRNWLEKIGYKYAVAGENLAVGFSRAEDVVQAWQNSPTHYANMIDSDFKEIGVAMADGKLNQIDTIFMAQYFAAPTTPSLPGGRAAPTQIKQPEKETAKKSIIAPAPPEVEPVNSQPTPESEVRGINLTKASLTAAEEAAENEIIIDQLAADLSIKSDPFNKEKVIQIKTALPAETVSAEVIINNKKISLTKSPADSLWSGVAIVSPEEEKSVLNPLIPATIAVSDLSGAIKYGELDWDMVAMIKTPPLEHYQLFKASPATGMRPILTLSSGYFKFILLIAVIAILLNIFIEIKKQHPRLIFYSFAFLGLLVTAIIF</sequence>
<dbReference type="EMBL" id="MFFT01000005">
    <property type="protein sequence ID" value="OGF23549.1"/>
    <property type="molecule type" value="Genomic_DNA"/>
</dbReference>
<dbReference type="Pfam" id="PF18884">
    <property type="entry name" value="TSP3_bac"/>
    <property type="match status" value="2"/>
</dbReference>
<accession>A0A1F5SA77</accession>
<keyword evidence="2" id="KW-0964">Secreted</keyword>
<comment type="caution">
    <text evidence="8">The sequence shown here is derived from an EMBL/GenBank/DDBJ whole genome shotgun (WGS) entry which is preliminary data.</text>
</comment>
<evidence type="ECO:0000256" key="6">
    <source>
        <dbReference type="SAM" id="Phobius"/>
    </source>
</evidence>
<dbReference type="InterPro" id="IPR014044">
    <property type="entry name" value="CAP_dom"/>
</dbReference>
<evidence type="ECO:0000256" key="2">
    <source>
        <dbReference type="ARBA" id="ARBA00022525"/>
    </source>
</evidence>